<dbReference type="Proteomes" id="UP001152795">
    <property type="component" value="Unassembled WGS sequence"/>
</dbReference>
<dbReference type="GO" id="GO:0015074">
    <property type="term" value="P:DNA integration"/>
    <property type="evidence" value="ECO:0007669"/>
    <property type="project" value="InterPro"/>
</dbReference>
<evidence type="ECO:0000313" key="2">
    <source>
        <dbReference type="Proteomes" id="UP001152795"/>
    </source>
</evidence>
<dbReference type="InterPro" id="IPR012337">
    <property type="entry name" value="RNaseH-like_sf"/>
</dbReference>
<name>A0A6S7JMG1_PARCT</name>
<dbReference type="PANTHER" id="PTHR46791:SF5">
    <property type="entry name" value="CLR5 DOMAIN-CONTAINING PROTEIN-RELATED"/>
    <property type="match status" value="1"/>
</dbReference>
<dbReference type="SUPFAM" id="SSF53098">
    <property type="entry name" value="Ribonuclease H-like"/>
    <property type="match status" value="1"/>
</dbReference>
<organism evidence="1 2">
    <name type="scientific">Paramuricea clavata</name>
    <name type="common">Red gorgonian</name>
    <name type="synonym">Violescent sea-whip</name>
    <dbReference type="NCBI Taxonomy" id="317549"/>
    <lineage>
        <taxon>Eukaryota</taxon>
        <taxon>Metazoa</taxon>
        <taxon>Cnidaria</taxon>
        <taxon>Anthozoa</taxon>
        <taxon>Octocorallia</taxon>
        <taxon>Malacalcyonacea</taxon>
        <taxon>Plexauridae</taxon>
        <taxon>Paramuricea</taxon>
    </lineage>
</organism>
<protein>
    <submittedName>
        <fullName evidence="1">Uncharacterized protein LOC110059588</fullName>
    </submittedName>
</protein>
<dbReference type="Pfam" id="PF24764">
    <property type="entry name" value="rva_4"/>
    <property type="match status" value="1"/>
</dbReference>
<dbReference type="InterPro" id="IPR058913">
    <property type="entry name" value="Integrase_dom_put"/>
</dbReference>
<evidence type="ECO:0000313" key="1">
    <source>
        <dbReference type="EMBL" id="CAB4032497.1"/>
    </source>
</evidence>
<comment type="caution">
    <text evidence="1">The sequence shown here is derived from an EMBL/GenBank/DDBJ whole genome shotgun (WGS) entry which is preliminary data.</text>
</comment>
<dbReference type="AlphaFoldDB" id="A0A6S7JMG1"/>
<dbReference type="Gene3D" id="3.30.420.10">
    <property type="entry name" value="Ribonuclease H-like superfamily/Ribonuclease H"/>
    <property type="match status" value="1"/>
</dbReference>
<dbReference type="GO" id="GO:0003676">
    <property type="term" value="F:nucleic acid binding"/>
    <property type="evidence" value="ECO:0007669"/>
    <property type="project" value="InterPro"/>
</dbReference>
<sequence>MRHIDGDHKLVTPYRFVIHGAIDGYSRLIVYLNGSTNNRADTVFQLFREATAIYNIPSRVRSDMGLENIDVARFMLQTRGCNRGSIITGNSVHNQRIERLWREVNRIVVSRFLNIFIFLENRGVFIPTDEVHLYCLHIVYLPLINAALTEFVAQWNDHLVTTETNFCPRQMWTQGMLQLRNSNLTAVRDIVDGVPSNVEDFGIEEEGPVPTSHPDLVSVPQSTVEVSYEQETAIQKAIAAVPLDENGITSYLTALSAFERLIE</sequence>
<dbReference type="PANTHER" id="PTHR46791">
    <property type="entry name" value="EXPRESSED PROTEIN"/>
    <property type="match status" value="1"/>
</dbReference>
<proteinExistence type="predicted"/>
<dbReference type="EMBL" id="CACRXK020018448">
    <property type="protein sequence ID" value="CAB4032497.1"/>
    <property type="molecule type" value="Genomic_DNA"/>
</dbReference>
<accession>A0A6S7JMG1</accession>
<gene>
    <name evidence="1" type="ORF">PACLA_8A038419</name>
</gene>
<dbReference type="OrthoDB" id="5975479at2759"/>
<dbReference type="PROSITE" id="PS50994">
    <property type="entry name" value="INTEGRASE"/>
    <property type="match status" value="1"/>
</dbReference>
<dbReference type="InterPro" id="IPR001584">
    <property type="entry name" value="Integrase_cat-core"/>
</dbReference>
<keyword evidence="2" id="KW-1185">Reference proteome</keyword>
<dbReference type="InterPro" id="IPR036397">
    <property type="entry name" value="RNaseH_sf"/>
</dbReference>
<reference evidence="1" key="1">
    <citation type="submission" date="2020-04" db="EMBL/GenBank/DDBJ databases">
        <authorList>
            <person name="Alioto T."/>
            <person name="Alioto T."/>
            <person name="Gomez Garrido J."/>
        </authorList>
    </citation>
    <scope>NUCLEOTIDE SEQUENCE</scope>
    <source>
        <strain evidence="1">A484AB</strain>
    </source>
</reference>